<dbReference type="SUPFAM" id="SSF52047">
    <property type="entry name" value="RNI-like"/>
    <property type="match status" value="1"/>
</dbReference>
<dbReference type="SMART" id="SM00367">
    <property type="entry name" value="LRR_CC"/>
    <property type="match status" value="5"/>
</dbReference>
<comment type="caution">
    <text evidence="2">The sequence shown here is derived from an EMBL/GenBank/DDBJ whole genome shotgun (WGS) entry which is preliminary data.</text>
</comment>
<organism evidence="2 3">
    <name type="scientific">Gigaspora rosea</name>
    <dbReference type="NCBI Taxonomy" id="44941"/>
    <lineage>
        <taxon>Eukaryota</taxon>
        <taxon>Fungi</taxon>
        <taxon>Fungi incertae sedis</taxon>
        <taxon>Mucoromycota</taxon>
        <taxon>Glomeromycotina</taxon>
        <taxon>Glomeromycetes</taxon>
        <taxon>Diversisporales</taxon>
        <taxon>Gigasporaceae</taxon>
        <taxon>Gigaspora</taxon>
    </lineage>
</organism>
<dbReference type="PANTHER" id="PTHR13318:SF190">
    <property type="entry name" value="PARTNER OF PAIRED, ISOFORM B"/>
    <property type="match status" value="1"/>
</dbReference>
<evidence type="ECO:0000313" key="2">
    <source>
        <dbReference type="EMBL" id="RIB23849.1"/>
    </source>
</evidence>
<dbReference type="GO" id="GO:0031146">
    <property type="term" value="P:SCF-dependent proteasomal ubiquitin-dependent protein catabolic process"/>
    <property type="evidence" value="ECO:0007669"/>
    <property type="project" value="TreeGrafter"/>
</dbReference>
<gene>
    <name evidence="2" type="ORF">C2G38_2170077</name>
</gene>
<protein>
    <recommendedName>
        <fullName evidence="4">F-box domain-containing protein</fullName>
    </recommendedName>
</protein>
<dbReference type="OrthoDB" id="120976at2759"/>
<dbReference type="STRING" id="44941.A0A397VS56"/>
<dbReference type="PANTHER" id="PTHR13318">
    <property type="entry name" value="PARTNER OF PAIRED, ISOFORM B-RELATED"/>
    <property type="match status" value="1"/>
</dbReference>
<dbReference type="Proteomes" id="UP000266673">
    <property type="component" value="Unassembled WGS sequence"/>
</dbReference>
<evidence type="ECO:0000256" key="1">
    <source>
        <dbReference type="SAM" id="MobiDB-lite"/>
    </source>
</evidence>
<dbReference type="GO" id="GO:0019005">
    <property type="term" value="C:SCF ubiquitin ligase complex"/>
    <property type="evidence" value="ECO:0007669"/>
    <property type="project" value="TreeGrafter"/>
</dbReference>
<evidence type="ECO:0000313" key="3">
    <source>
        <dbReference type="Proteomes" id="UP000266673"/>
    </source>
</evidence>
<reference evidence="2 3" key="1">
    <citation type="submission" date="2018-06" db="EMBL/GenBank/DDBJ databases">
        <title>Comparative genomics reveals the genomic features of Rhizophagus irregularis, R. cerebriforme, R. diaphanum and Gigaspora rosea, and their symbiotic lifestyle signature.</title>
        <authorList>
            <person name="Morin E."/>
            <person name="San Clemente H."/>
            <person name="Chen E.C.H."/>
            <person name="De La Providencia I."/>
            <person name="Hainaut M."/>
            <person name="Kuo A."/>
            <person name="Kohler A."/>
            <person name="Murat C."/>
            <person name="Tang N."/>
            <person name="Roy S."/>
            <person name="Loubradou J."/>
            <person name="Henrissat B."/>
            <person name="Grigoriev I.V."/>
            <person name="Corradi N."/>
            <person name="Roux C."/>
            <person name="Martin F.M."/>
        </authorList>
    </citation>
    <scope>NUCLEOTIDE SEQUENCE [LARGE SCALE GENOMIC DNA]</scope>
    <source>
        <strain evidence="2 3">DAOM 194757</strain>
    </source>
</reference>
<dbReference type="InterPro" id="IPR001611">
    <property type="entry name" value="Leu-rich_rpt"/>
</dbReference>
<dbReference type="InterPro" id="IPR006553">
    <property type="entry name" value="Leu-rich_rpt_Cys-con_subtyp"/>
</dbReference>
<proteinExistence type="predicted"/>
<dbReference type="Pfam" id="PF13516">
    <property type="entry name" value="LRR_6"/>
    <property type="match status" value="2"/>
</dbReference>
<feature type="region of interest" description="Disordered" evidence="1">
    <location>
        <begin position="1"/>
        <end position="20"/>
    </location>
</feature>
<dbReference type="Gene3D" id="3.80.10.10">
    <property type="entry name" value="Ribonuclease Inhibitor"/>
    <property type="match status" value="2"/>
</dbReference>
<sequence length="543" mass="60252">MVIQVNSSGDEDGDNTVTSSNTYTARVSSKFTTTIIPPIPIQPGNPANVFPPIPAQPGIPINAPPLAHGQFPPNMGSLLLHHVHADNSVNASQHVKHGIKRDVKTLKSRCAYCVAVLLTTASSMGTLQSLSNVSADVGELLVNELIKLEKLDALTFKRFTNCNLQNIILDNYFKASDSLLEIISDTQSSSVTKVSLRNCELITDNGFDCLQDLQYLEYLDVMSCRIRDRTLPYFIGFKELRKLNLSKTKVTMNGLRTLFAECAFTSTLEDLNLSYCSGVGGKTVFADLVQLTPPLVPVKPSSFRNLEVLDLSRTRLCDQDVMKIICQFKNMVELILIETVGIGQFGLKWMAKEEELDDILQDFSELPLIKMDLTGFINVTDSGIMHLAGAKSDLFYFCLIFLSLSGTKLTDVGMSALKDLENLVELYLDRTSITDAGIVFLDGLRDLTHLSLNKTRIKNASLSTIRKSTFANRKLKYLDVGYTRVSDKGVKELRGLPHLSFLNLDFTHVSLSCRNILADIPSLQPVRLNGITKEVCEDEYYDI</sequence>
<dbReference type="InterPro" id="IPR032675">
    <property type="entry name" value="LRR_dom_sf"/>
</dbReference>
<accession>A0A397VS56</accession>
<keyword evidence="3" id="KW-1185">Reference proteome</keyword>
<dbReference type="AlphaFoldDB" id="A0A397VS56"/>
<dbReference type="EMBL" id="QKWP01000241">
    <property type="protein sequence ID" value="RIB23849.1"/>
    <property type="molecule type" value="Genomic_DNA"/>
</dbReference>
<name>A0A397VS56_9GLOM</name>
<evidence type="ECO:0008006" key="4">
    <source>
        <dbReference type="Google" id="ProtNLM"/>
    </source>
</evidence>